<evidence type="ECO:0000256" key="4">
    <source>
        <dbReference type="ARBA" id="ARBA00023136"/>
    </source>
</evidence>
<proteinExistence type="inferred from homology"/>
<dbReference type="EMBL" id="QOVN01000005">
    <property type="protein sequence ID" value="RXG28212.1"/>
    <property type="molecule type" value="Genomic_DNA"/>
</dbReference>
<evidence type="ECO:0000313" key="8">
    <source>
        <dbReference type="EMBL" id="SHI20184.1"/>
    </source>
</evidence>
<accession>A0A1M5Z7M5</accession>
<evidence type="ECO:0000313" key="9">
    <source>
        <dbReference type="Proteomes" id="UP000184240"/>
    </source>
</evidence>
<keyword evidence="10" id="KW-1185">Reference proteome</keyword>
<dbReference type="AlphaFoldDB" id="A0A1M5Z7M5"/>
<evidence type="ECO:0000259" key="6">
    <source>
        <dbReference type="Pfam" id="PF07980"/>
    </source>
</evidence>
<comment type="similarity">
    <text evidence="2">Belongs to the SusD family.</text>
</comment>
<dbReference type="Pfam" id="PF07980">
    <property type="entry name" value="SusD_RagB"/>
    <property type="match status" value="1"/>
</dbReference>
<dbReference type="Proteomes" id="UP000290037">
    <property type="component" value="Unassembled WGS sequence"/>
</dbReference>
<keyword evidence="4" id="KW-0472">Membrane</keyword>
<keyword evidence="5" id="KW-0998">Cell outer membrane</keyword>
<evidence type="ECO:0000256" key="1">
    <source>
        <dbReference type="ARBA" id="ARBA00004442"/>
    </source>
</evidence>
<feature type="domain" description="RagB/SusD" evidence="6">
    <location>
        <begin position="412"/>
        <end position="551"/>
    </location>
</feature>
<evidence type="ECO:0000313" key="10">
    <source>
        <dbReference type="Proteomes" id="UP000290037"/>
    </source>
</evidence>
<reference evidence="8" key="2">
    <citation type="submission" date="2016-11" db="EMBL/GenBank/DDBJ databases">
        <authorList>
            <person name="Jaros S."/>
            <person name="Januszkiewicz K."/>
            <person name="Wedrychowicz H."/>
        </authorList>
    </citation>
    <scope>NUCLEOTIDE SEQUENCE [LARGE SCALE GENOMIC DNA]</scope>
    <source>
        <strain evidence="8">DSM 19859</strain>
    </source>
</reference>
<dbReference type="SUPFAM" id="SSF48452">
    <property type="entry name" value="TPR-like"/>
    <property type="match status" value="1"/>
</dbReference>
<sequence length="585" mass="67378">MTLFTNTKYTLKLGALALFLGLGSCQEYLNVEPQDQLNKDQVYRDVFDADAAVVGIYGKFMGLAEKYVVLNELRADLVSPTYNAGPFYTQLSEHSVTAENPYASPKDFYEVINNCNDALKNFDLMRADNRLDSNEYNERYSDIGTLRSWLYLQLGIHYGQVPYITEPVENLNDIRNLNQYPRIQFEELLNELITFTEGLPYTDTYSANSTLLIDVDGYNTGKFFINKECLLGDLHLWRGNYVQAASHYKVVLETASDSGSDSERYDVYRVKYAEIASNNDLAVGYIRYREQDAQALINNNTQGWRSMFSREPDALWNTEWIWSLPFDSSFAPENPFINLFSNQNGNYLLKPSQEAMNLWEDQTQLNGFPYDARGSKFSYSMINGDPVIMKYLYNYLDPVSQLPVDVFQRDGRWFLYRAAKLHLRYAEAANRDGQHRLADALLNYGLQNEYTVEGVEDVTDIEQTNLPFPYDFDARQGDFPFYRGNWYRNGGLRGRAYLERAPVYGDSLISIENNLIEEAALELAFEGNRWGDLVRVAIHRNDPAFLADKIYAKLNAQGNAEASAVRTKLMSQENWYLPFVWNDEE</sequence>
<gene>
    <name evidence="7" type="ORF">DSM01_2722</name>
    <name evidence="8" type="ORF">SAMN04487999_2723</name>
</gene>
<dbReference type="InterPro" id="IPR012944">
    <property type="entry name" value="SusD_RagB_dom"/>
</dbReference>
<dbReference type="STRING" id="573501.SAMN04487999_2723"/>
<evidence type="ECO:0000313" key="7">
    <source>
        <dbReference type="EMBL" id="RXG28212.1"/>
    </source>
</evidence>
<dbReference type="EMBL" id="FQXT01000005">
    <property type="protein sequence ID" value="SHI20184.1"/>
    <property type="molecule type" value="Genomic_DNA"/>
</dbReference>
<keyword evidence="3" id="KW-0732">Signal</keyword>
<dbReference type="InterPro" id="IPR011990">
    <property type="entry name" value="TPR-like_helical_dom_sf"/>
</dbReference>
<dbReference type="GO" id="GO:0009279">
    <property type="term" value="C:cell outer membrane"/>
    <property type="evidence" value="ECO:0007669"/>
    <property type="project" value="UniProtKB-SubCell"/>
</dbReference>
<organism evidence="8 9">
    <name type="scientific">Leeuwenhoekiella palythoae</name>
    <dbReference type="NCBI Taxonomy" id="573501"/>
    <lineage>
        <taxon>Bacteria</taxon>
        <taxon>Pseudomonadati</taxon>
        <taxon>Bacteroidota</taxon>
        <taxon>Flavobacteriia</taxon>
        <taxon>Flavobacteriales</taxon>
        <taxon>Flavobacteriaceae</taxon>
        <taxon>Leeuwenhoekiella</taxon>
    </lineage>
</organism>
<evidence type="ECO:0000256" key="5">
    <source>
        <dbReference type="ARBA" id="ARBA00023237"/>
    </source>
</evidence>
<protein>
    <submittedName>
        <fullName evidence="7">Outer membrane starch-binding protein</fullName>
    </submittedName>
    <submittedName>
        <fullName evidence="8">Starch-binding associating with outer membrane</fullName>
    </submittedName>
</protein>
<evidence type="ECO:0000256" key="2">
    <source>
        <dbReference type="ARBA" id="ARBA00006275"/>
    </source>
</evidence>
<evidence type="ECO:0000256" key="3">
    <source>
        <dbReference type="ARBA" id="ARBA00022729"/>
    </source>
</evidence>
<reference evidence="9" key="1">
    <citation type="submission" date="2016-11" db="EMBL/GenBank/DDBJ databases">
        <authorList>
            <person name="Varghese N."/>
            <person name="Submissions S."/>
        </authorList>
    </citation>
    <scope>NUCLEOTIDE SEQUENCE [LARGE SCALE GENOMIC DNA]</scope>
    <source>
        <strain evidence="9">DSM 19859</strain>
    </source>
</reference>
<name>A0A1M5Z7M5_9FLAO</name>
<comment type="subcellular location">
    <subcellularLocation>
        <location evidence="1">Cell outer membrane</location>
    </subcellularLocation>
</comment>
<dbReference type="Gene3D" id="1.25.40.390">
    <property type="match status" value="1"/>
</dbReference>
<dbReference type="Proteomes" id="UP000184240">
    <property type="component" value="Unassembled WGS sequence"/>
</dbReference>
<reference evidence="7 10" key="3">
    <citation type="submission" date="2018-07" db="EMBL/GenBank/DDBJ databases">
        <title>Leeuwenhoekiella genomics.</title>
        <authorList>
            <person name="Tahon G."/>
            <person name="Willems A."/>
        </authorList>
    </citation>
    <scope>NUCLEOTIDE SEQUENCE [LARGE SCALE GENOMIC DNA]</scope>
    <source>
        <strain evidence="7 10">LMG 24856</strain>
    </source>
</reference>